<dbReference type="OrthoDB" id="5875705at2759"/>
<gene>
    <name evidence="2" type="ORF">CBOVIS_LOCUS10148</name>
</gene>
<name>A0A8S1F7W4_9PELO</name>
<evidence type="ECO:0000256" key="1">
    <source>
        <dbReference type="SAM" id="SignalP"/>
    </source>
</evidence>
<feature type="signal peptide" evidence="1">
    <location>
        <begin position="1"/>
        <end position="34"/>
    </location>
</feature>
<keyword evidence="3" id="KW-1185">Reference proteome</keyword>
<evidence type="ECO:0000313" key="3">
    <source>
        <dbReference type="Proteomes" id="UP000494206"/>
    </source>
</evidence>
<keyword evidence="1" id="KW-0732">Signal</keyword>
<evidence type="ECO:0000313" key="2">
    <source>
        <dbReference type="EMBL" id="CAB3408361.1"/>
    </source>
</evidence>
<dbReference type="AlphaFoldDB" id="A0A8S1F7W4"/>
<accession>A0A8S1F7W4</accession>
<sequence length="366" mass="42421">MLLLILLPLLLIRRTWRLFHILLLLNCMILDASGQHSIGIITGQATNMTSETSFSYTIPTNLNAYQLERRSLKIKEIFTNVVKTVRQLQEEAERADKIITTTTMTEREMVASTRDVTKLYRMAQKGFDRLLDQTVRLTNVFHQYLDANQKVRDLIDLAVVDALDVAVRMDQTGAAERDISDQYRAITNRTKVLMDQLREVIQQSRERQLEKNEQELRQWHRFIVRAEIGVQEILTTTQETWKSTKQMFTTTYDHTNQTLRALLKIRRSRQEMQQDLLLLLKDPRGRSNNPPYVTVPESNKPIPRRIVELFVFGLDRLPENVGHATIYVPSCDLGDNSKEPPQVKCKQKEADTVFVVGDEEAKPENL</sequence>
<proteinExistence type="predicted"/>
<dbReference type="EMBL" id="CADEPM010000007">
    <property type="protein sequence ID" value="CAB3408361.1"/>
    <property type="molecule type" value="Genomic_DNA"/>
</dbReference>
<reference evidence="2 3" key="1">
    <citation type="submission" date="2020-04" db="EMBL/GenBank/DDBJ databases">
        <authorList>
            <person name="Laetsch R D."/>
            <person name="Stevens L."/>
            <person name="Kumar S."/>
            <person name="Blaxter L. M."/>
        </authorList>
    </citation>
    <scope>NUCLEOTIDE SEQUENCE [LARGE SCALE GENOMIC DNA]</scope>
</reference>
<comment type="caution">
    <text evidence="2">The sequence shown here is derived from an EMBL/GenBank/DDBJ whole genome shotgun (WGS) entry which is preliminary data.</text>
</comment>
<feature type="chain" id="PRO_5035730972" evidence="1">
    <location>
        <begin position="35"/>
        <end position="366"/>
    </location>
</feature>
<organism evidence="2 3">
    <name type="scientific">Caenorhabditis bovis</name>
    <dbReference type="NCBI Taxonomy" id="2654633"/>
    <lineage>
        <taxon>Eukaryota</taxon>
        <taxon>Metazoa</taxon>
        <taxon>Ecdysozoa</taxon>
        <taxon>Nematoda</taxon>
        <taxon>Chromadorea</taxon>
        <taxon>Rhabditida</taxon>
        <taxon>Rhabditina</taxon>
        <taxon>Rhabditomorpha</taxon>
        <taxon>Rhabditoidea</taxon>
        <taxon>Rhabditidae</taxon>
        <taxon>Peloderinae</taxon>
        <taxon>Caenorhabditis</taxon>
    </lineage>
</organism>
<protein>
    <submittedName>
        <fullName evidence="2">Uncharacterized protein</fullName>
    </submittedName>
</protein>
<dbReference type="Proteomes" id="UP000494206">
    <property type="component" value="Unassembled WGS sequence"/>
</dbReference>